<dbReference type="EMBL" id="OFSM01000003">
    <property type="protein sequence ID" value="SOY27894.1"/>
    <property type="molecule type" value="Genomic_DNA"/>
</dbReference>
<evidence type="ECO:0000313" key="2">
    <source>
        <dbReference type="Proteomes" id="UP000236311"/>
    </source>
</evidence>
<gene>
    <name evidence="1" type="ORF">AMURIS_00598</name>
</gene>
<dbReference type="AlphaFoldDB" id="A0A2K4ZBR4"/>
<proteinExistence type="predicted"/>
<accession>A0A2K4ZBR4</accession>
<evidence type="ECO:0000313" key="1">
    <source>
        <dbReference type="EMBL" id="SOY27894.1"/>
    </source>
</evidence>
<organism evidence="1 2">
    <name type="scientific">Acetatifactor muris</name>
    <dbReference type="NCBI Taxonomy" id="879566"/>
    <lineage>
        <taxon>Bacteria</taxon>
        <taxon>Bacillati</taxon>
        <taxon>Bacillota</taxon>
        <taxon>Clostridia</taxon>
        <taxon>Lachnospirales</taxon>
        <taxon>Lachnospiraceae</taxon>
        <taxon>Acetatifactor</taxon>
    </lineage>
</organism>
<reference evidence="1 2" key="1">
    <citation type="submission" date="2018-01" db="EMBL/GenBank/DDBJ databases">
        <authorList>
            <person name="Gaut B.S."/>
            <person name="Morton B.R."/>
            <person name="Clegg M.T."/>
            <person name="Duvall M.R."/>
        </authorList>
    </citation>
    <scope>NUCLEOTIDE SEQUENCE [LARGE SCALE GENOMIC DNA]</scope>
    <source>
        <strain evidence="1">GP69</strain>
    </source>
</reference>
<dbReference type="Proteomes" id="UP000236311">
    <property type="component" value="Unassembled WGS sequence"/>
</dbReference>
<sequence length="75" mass="8750">MILVPKAIETLKRIERQRCVRPTPNLNAGGVSLDCIRELVGHEDERTTFHNYCYNRETDARTHENIERALSRDKV</sequence>
<keyword evidence="2" id="KW-1185">Reference proteome</keyword>
<name>A0A2K4ZBR4_9FIRM</name>
<protein>
    <submittedName>
        <fullName evidence="1">Uncharacterized protein</fullName>
    </submittedName>
</protein>